<reference evidence="2 3" key="1">
    <citation type="submission" date="2021-06" db="EMBL/GenBank/DDBJ databases">
        <authorList>
            <person name="Kallberg Y."/>
            <person name="Tangrot J."/>
            <person name="Rosling A."/>
        </authorList>
    </citation>
    <scope>NUCLEOTIDE SEQUENCE [LARGE SCALE GENOMIC DNA]</scope>
    <source>
        <strain evidence="2 3">120-4 pot B 10/14</strain>
    </source>
</reference>
<dbReference type="Proteomes" id="UP000789901">
    <property type="component" value="Unassembled WGS sequence"/>
</dbReference>
<dbReference type="EMBL" id="CAJVQB010155539">
    <property type="protein sequence ID" value="CAG8856031.1"/>
    <property type="molecule type" value="Genomic_DNA"/>
</dbReference>
<keyword evidence="3" id="KW-1185">Reference proteome</keyword>
<feature type="non-terminal residue" evidence="2">
    <location>
        <position position="1"/>
    </location>
</feature>
<sequence length="114" mass="13212">PEIPNDIFNSLSSTSVNYSTPVFNLAENNLELDNLEENRLGLDNLEDVENYESSFFAASDTLNNSDLLGSEFGLEKDEQEIELVEQEFELEEQKSELDEQEFEIDEQEFEKDNY</sequence>
<accession>A0ABN7XNW1</accession>
<proteinExistence type="predicted"/>
<organism evidence="2 3">
    <name type="scientific">Gigaspora margarita</name>
    <dbReference type="NCBI Taxonomy" id="4874"/>
    <lineage>
        <taxon>Eukaryota</taxon>
        <taxon>Fungi</taxon>
        <taxon>Fungi incertae sedis</taxon>
        <taxon>Mucoromycota</taxon>
        <taxon>Glomeromycotina</taxon>
        <taxon>Glomeromycetes</taxon>
        <taxon>Diversisporales</taxon>
        <taxon>Gigasporaceae</taxon>
        <taxon>Gigaspora</taxon>
    </lineage>
</organism>
<feature type="compositionally biased region" description="Acidic residues" evidence="1">
    <location>
        <begin position="98"/>
        <end position="114"/>
    </location>
</feature>
<comment type="caution">
    <text evidence="2">The sequence shown here is derived from an EMBL/GenBank/DDBJ whole genome shotgun (WGS) entry which is preliminary data.</text>
</comment>
<evidence type="ECO:0000256" key="1">
    <source>
        <dbReference type="SAM" id="MobiDB-lite"/>
    </source>
</evidence>
<feature type="region of interest" description="Disordered" evidence="1">
    <location>
        <begin position="91"/>
        <end position="114"/>
    </location>
</feature>
<evidence type="ECO:0000313" key="2">
    <source>
        <dbReference type="EMBL" id="CAG8856031.1"/>
    </source>
</evidence>
<gene>
    <name evidence="2" type="ORF">GMARGA_LOCUS44852</name>
</gene>
<evidence type="ECO:0000313" key="3">
    <source>
        <dbReference type="Proteomes" id="UP000789901"/>
    </source>
</evidence>
<name>A0ABN7XNW1_GIGMA</name>
<protein>
    <submittedName>
        <fullName evidence="2">35657_t:CDS:1</fullName>
    </submittedName>
</protein>
<feature type="non-terminal residue" evidence="2">
    <location>
        <position position="114"/>
    </location>
</feature>